<dbReference type="Proteomes" id="UP001283341">
    <property type="component" value="Unassembled WGS sequence"/>
</dbReference>
<evidence type="ECO:0000259" key="8">
    <source>
        <dbReference type="PROSITE" id="PS50048"/>
    </source>
</evidence>
<dbReference type="SMART" id="SM00066">
    <property type="entry name" value="GAL4"/>
    <property type="match status" value="1"/>
</dbReference>
<comment type="caution">
    <text evidence="9">The sequence shown here is derived from an EMBL/GenBank/DDBJ whole genome shotgun (WGS) entry which is preliminary data.</text>
</comment>
<reference evidence="9" key="2">
    <citation type="submission" date="2023-06" db="EMBL/GenBank/DDBJ databases">
        <authorList>
            <consortium name="Lawrence Berkeley National Laboratory"/>
            <person name="Haridas S."/>
            <person name="Hensen N."/>
            <person name="Bonometti L."/>
            <person name="Westerberg I."/>
            <person name="Brannstrom I.O."/>
            <person name="Guillou S."/>
            <person name="Cros-Aarteil S."/>
            <person name="Calhoun S."/>
            <person name="Kuo A."/>
            <person name="Mondo S."/>
            <person name="Pangilinan J."/>
            <person name="Riley R."/>
            <person name="Labutti K."/>
            <person name="Andreopoulos B."/>
            <person name="Lipzen A."/>
            <person name="Chen C."/>
            <person name="Yanf M."/>
            <person name="Daum C."/>
            <person name="Ng V."/>
            <person name="Clum A."/>
            <person name="Steindorff A."/>
            <person name="Ohm R."/>
            <person name="Martin F."/>
            <person name="Silar P."/>
            <person name="Natvig D."/>
            <person name="Lalanne C."/>
            <person name="Gautier V."/>
            <person name="Ament-Velasquez S.L."/>
            <person name="Kruys A."/>
            <person name="Hutchinson M.I."/>
            <person name="Powell A.J."/>
            <person name="Barry K."/>
            <person name="Miller A.N."/>
            <person name="Grigoriev I.V."/>
            <person name="Debuchy R."/>
            <person name="Gladieux P."/>
            <person name="Thoren M.H."/>
            <person name="Johannesson H."/>
        </authorList>
    </citation>
    <scope>NUCLEOTIDE SEQUENCE</scope>
    <source>
        <strain evidence="9">CBS 118394</strain>
    </source>
</reference>
<protein>
    <recommendedName>
        <fullName evidence="8">Zn(2)-C6 fungal-type domain-containing protein</fullName>
    </recommendedName>
</protein>
<reference evidence="9" key="1">
    <citation type="journal article" date="2023" name="Mol. Phylogenet. Evol.">
        <title>Genome-scale phylogeny and comparative genomics of the fungal order Sordariales.</title>
        <authorList>
            <person name="Hensen N."/>
            <person name="Bonometti L."/>
            <person name="Westerberg I."/>
            <person name="Brannstrom I.O."/>
            <person name="Guillou S."/>
            <person name="Cros-Aarteil S."/>
            <person name="Calhoun S."/>
            <person name="Haridas S."/>
            <person name="Kuo A."/>
            <person name="Mondo S."/>
            <person name="Pangilinan J."/>
            <person name="Riley R."/>
            <person name="LaButti K."/>
            <person name="Andreopoulos B."/>
            <person name="Lipzen A."/>
            <person name="Chen C."/>
            <person name="Yan M."/>
            <person name="Daum C."/>
            <person name="Ng V."/>
            <person name="Clum A."/>
            <person name="Steindorff A."/>
            <person name="Ohm R.A."/>
            <person name="Martin F."/>
            <person name="Silar P."/>
            <person name="Natvig D.O."/>
            <person name="Lalanne C."/>
            <person name="Gautier V."/>
            <person name="Ament-Velasquez S.L."/>
            <person name="Kruys A."/>
            <person name="Hutchinson M.I."/>
            <person name="Powell A.J."/>
            <person name="Barry K."/>
            <person name="Miller A.N."/>
            <person name="Grigoriev I.V."/>
            <person name="Debuchy R."/>
            <person name="Gladieux P."/>
            <person name="Hiltunen Thoren M."/>
            <person name="Johannesson H."/>
        </authorList>
    </citation>
    <scope>NUCLEOTIDE SEQUENCE</scope>
    <source>
        <strain evidence="9">CBS 118394</strain>
    </source>
</reference>
<feature type="region of interest" description="Disordered" evidence="7">
    <location>
        <begin position="508"/>
        <end position="540"/>
    </location>
</feature>
<keyword evidence="3" id="KW-0805">Transcription regulation</keyword>
<dbReference type="PANTHER" id="PTHR36206:SF12">
    <property type="entry name" value="ASPERCRYPTIN BIOSYNTHESIS CLUSTER-SPECIFIC TRANSCRIPTION REGULATOR ATNN-RELATED"/>
    <property type="match status" value="1"/>
</dbReference>
<dbReference type="InterPro" id="IPR052360">
    <property type="entry name" value="Transcr_Regulatory_Proteins"/>
</dbReference>
<keyword evidence="4" id="KW-0238">DNA-binding</keyword>
<name>A0AAE0IVA7_9PEZI</name>
<dbReference type="Pfam" id="PF11951">
    <property type="entry name" value="Fungal_trans_2"/>
    <property type="match status" value="1"/>
</dbReference>
<dbReference type="EMBL" id="JAUEDM010000001">
    <property type="protein sequence ID" value="KAK3331191.1"/>
    <property type="molecule type" value="Genomic_DNA"/>
</dbReference>
<evidence type="ECO:0000256" key="5">
    <source>
        <dbReference type="ARBA" id="ARBA00023163"/>
    </source>
</evidence>
<dbReference type="GO" id="GO:0000981">
    <property type="term" value="F:DNA-binding transcription factor activity, RNA polymerase II-specific"/>
    <property type="evidence" value="ECO:0007669"/>
    <property type="project" value="InterPro"/>
</dbReference>
<sequence length="578" mass="64892">MAPKRSRDGCITCKIRRVKCDETRPECKRCVLQGRACDGYTSNAATPMSRRALATAVRQLHVVGPASRVLGRPLPVDDVACFDFFRHCTASMTGSVFPGEFWSRHMLQVSHTEPAAWRAAVALGALHRRWETTGGRKAPKLTHNTNTIRFTQQAMQHYYSAMTLARSVRNPATLAVISAALAAAAHLAGRWGDIQVHIRAGLNLLRELEIKTETDQPSSLSSSPSLDSVAQTLERLDIQSMAFSDARVPYAYDAAFNCNSKHPDLDRCNRPSPAYLSVRQNVFEFRDLDHAALVLFRLTRQMFILSGTASAAIISLVEFESTRRQMTEDAKIWEAALEALLKRQETIRQNDTAGKPLQDPEKQQQQRTLVLSLRLYHATLYLILGATKAEYALSERGWDHQIPLFERIVSLAAEVAAHTVSPLPFFMSLEPGLAMPLYLTVIRCRHPVIRRRALALLRTLNRQEGVWNCAMAARAAEQVVMIEEEGIEMGLPLRASYEDLRDVVYSPPDLGNRSSHGDDGSEKDDEQPIYWPGGWPNIPEEKRFREQDVTFDVEDNKLRLAIHTTDSGRSRPRVVTLD</sequence>
<evidence type="ECO:0000256" key="3">
    <source>
        <dbReference type="ARBA" id="ARBA00023015"/>
    </source>
</evidence>
<dbReference type="CDD" id="cd00067">
    <property type="entry name" value="GAL4"/>
    <property type="match status" value="1"/>
</dbReference>
<keyword evidence="6" id="KW-0539">Nucleus</keyword>
<evidence type="ECO:0000256" key="1">
    <source>
        <dbReference type="ARBA" id="ARBA00022723"/>
    </source>
</evidence>
<organism evidence="9 10">
    <name type="scientific">Apodospora peruviana</name>
    <dbReference type="NCBI Taxonomy" id="516989"/>
    <lineage>
        <taxon>Eukaryota</taxon>
        <taxon>Fungi</taxon>
        <taxon>Dikarya</taxon>
        <taxon>Ascomycota</taxon>
        <taxon>Pezizomycotina</taxon>
        <taxon>Sordariomycetes</taxon>
        <taxon>Sordariomycetidae</taxon>
        <taxon>Sordariales</taxon>
        <taxon>Lasiosphaeriaceae</taxon>
        <taxon>Apodospora</taxon>
    </lineage>
</organism>
<evidence type="ECO:0000256" key="2">
    <source>
        <dbReference type="ARBA" id="ARBA00022833"/>
    </source>
</evidence>
<evidence type="ECO:0000313" key="9">
    <source>
        <dbReference type="EMBL" id="KAK3331191.1"/>
    </source>
</evidence>
<keyword evidence="5" id="KW-0804">Transcription</keyword>
<evidence type="ECO:0000313" key="10">
    <source>
        <dbReference type="Proteomes" id="UP001283341"/>
    </source>
</evidence>
<dbReference type="SUPFAM" id="SSF57701">
    <property type="entry name" value="Zn2/Cys6 DNA-binding domain"/>
    <property type="match status" value="1"/>
</dbReference>
<dbReference type="GO" id="GO:0008270">
    <property type="term" value="F:zinc ion binding"/>
    <property type="evidence" value="ECO:0007669"/>
    <property type="project" value="InterPro"/>
</dbReference>
<keyword evidence="10" id="KW-1185">Reference proteome</keyword>
<dbReference type="PANTHER" id="PTHR36206">
    <property type="entry name" value="ASPERCRYPTIN BIOSYNTHESIS CLUSTER-SPECIFIC TRANSCRIPTION REGULATOR ATNN-RELATED"/>
    <property type="match status" value="1"/>
</dbReference>
<dbReference type="PROSITE" id="PS50048">
    <property type="entry name" value="ZN2_CY6_FUNGAL_2"/>
    <property type="match status" value="1"/>
</dbReference>
<keyword evidence="2" id="KW-0862">Zinc</keyword>
<dbReference type="InterPro" id="IPR036864">
    <property type="entry name" value="Zn2-C6_fun-type_DNA-bd_sf"/>
</dbReference>
<dbReference type="GO" id="GO:0003677">
    <property type="term" value="F:DNA binding"/>
    <property type="evidence" value="ECO:0007669"/>
    <property type="project" value="UniProtKB-KW"/>
</dbReference>
<evidence type="ECO:0000256" key="6">
    <source>
        <dbReference type="ARBA" id="ARBA00023242"/>
    </source>
</evidence>
<keyword evidence="1" id="KW-0479">Metal-binding</keyword>
<dbReference type="PROSITE" id="PS00463">
    <property type="entry name" value="ZN2_CY6_FUNGAL_1"/>
    <property type="match status" value="1"/>
</dbReference>
<dbReference type="AlphaFoldDB" id="A0AAE0IVA7"/>
<proteinExistence type="predicted"/>
<dbReference type="InterPro" id="IPR001138">
    <property type="entry name" value="Zn2Cys6_DnaBD"/>
</dbReference>
<evidence type="ECO:0000256" key="7">
    <source>
        <dbReference type="SAM" id="MobiDB-lite"/>
    </source>
</evidence>
<dbReference type="Pfam" id="PF00172">
    <property type="entry name" value="Zn_clus"/>
    <property type="match status" value="1"/>
</dbReference>
<dbReference type="InterPro" id="IPR021858">
    <property type="entry name" value="Fun_TF"/>
</dbReference>
<gene>
    <name evidence="9" type="ORF">B0H66DRAFT_92751</name>
</gene>
<accession>A0AAE0IVA7</accession>
<feature type="domain" description="Zn(2)-C6 fungal-type" evidence="8">
    <location>
        <begin position="9"/>
        <end position="37"/>
    </location>
</feature>
<evidence type="ECO:0000256" key="4">
    <source>
        <dbReference type="ARBA" id="ARBA00023125"/>
    </source>
</evidence>
<dbReference type="Gene3D" id="4.10.240.10">
    <property type="entry name" value="Zn(2)-C6 fungal-type DNA-binding domain"/>
    <property type="match status" value="1"/>
</dbReference>